<dbReference type="PANTHER" id="PTHR11214:SF3">
    <property type="entry name" value="BETA-1,3-GALACTOSYLTRANSFERASE 6"/>
    <property type="match status" value="1"/>
</dbReference>
<evidence type="ECO:0000256" key="1">
    <source>
        <dbReference type="ARBA" id="ARBA00004323"/>
    </source>
</evidence>
<accession>A0A8S9YSX6</accession>
<gene>
    <name evidence="12" type="ORF">EG68_04114</name>
</gene>
<evidence type="ECO:0000256" key="6">
    <source>
        <dbReference type="ARBA" id="ARBA00022968"/>
    </source>
</evidence>
<evidence type="ECO:0000313" key="12">
    <source>
        <dbReference type="EMBL" id="KAF7258105.1"/>
    </source>
</evidence>
<sequence length="295" mass="33801">MSRTSLPLNGTCRIAQAGHRSKAPAMLNLTLMDTRICSDLREPVVLIVIRTRPERQDRRVAIRATWANLCTYDQNKVRYLFLTGKQPGPQSAYVDEVLQREFDCYGDIVQYDSLDGYRLLPKKQFIALSLVHHLCSNFPFVFMTDEDFLINIPNLVKYVLQIRSENQTSFVGGHLHKNMQPDRDKKSKYYVEYDVYPNKTYPPFVAGGASLMSTSLIQSILAEIRTLQTEIHLEDVRMGIVLQRLGIESKDIKEVCLWPADCSNVPLSNVIANHGYDNVASLYEDWKKLNFSENC</sequence>
<protein>
    <recommendedName>
        <fullName evidence="11">Hexosyltransferase</fullName>
        <ecNumber evidence="11">2.4.1.-</ecNumber>
    </recommendedName>
</protein>
<keyword evidence="6" id="KW-0735">Signal-anchor</keyword>
<evidence type="ECO:0000256" key="4">
    <source>
        <dbReference type="ARBA" id="ARBA00022679"/>
    </source>
</evidence>
<keyword evidence="10" id="KW-0325">Glycoprotein</keyword>
<dbReference type="Pfam" id="PF01762">
    <property type="entry name" value="Galactosyl_T"/>
    <property type="match status" value="1"/>
</dbReference>
<dbReference type="AlphaFoldDB" id="A0A8S9YSX6"/>
<proteinExistence type="inferred from homology"/>
<keyword evidence="13" id="KW-1185">Reference proteome</keyword>
<comment type="subcellular location">
    <subcellularLocation>
        <location evidence="1 11">Golgi apparatus membrane</location>
        <topology evidence="1 11">Single-pass type II membrane protein</topology>
    </subcellularLocation>
</comment>
<keyword evidence="9" id="KW-0472">Membrane</keyword>
<dbReference type="EMBL" id="JTDE01001940">
    <property type="protein sequence ID" value="KAF7258105.1"/>
    <property type="molecule type" value="Genomic_DNA"/>
</dbReference>
<evidence type="ECO:0000313" key="13">
    <source>
        <dbReference type="Proteomes" id="UP000822476"/>
    </source>
</evidence>
<dbReference type="EC" id="2.4.1.-" evidence="11"/>
<evidence type="ECO:0000256" key="2">
    <source>
        <dbReference type="ARBA" id="ARBA00008661"/>
    </source>
</evidence>
<dbReference type="PANTHER" id="PTHR11214">
    <property type="entry name" value="BETA-1,3-N-ACETYLGLUCOSAMINYLTRANSFERASE"/>
    <property type="match status" value="1"/>
</dbReference>
<organism evidence="12 13">
    <name type="scientific">Paragonimus skrjabini miyazakii</name>
    <dbReference type="NCBI Taxonomy" id="59628"/>
    <lineage>
        <taxon>Eukaryota</taxon>
        <taxon>Metazoa</taxon>
        <taxon>Spiralia</taxon>
        <taxon>Lophotrochozoa</taxon>
        <taxon>Platyhelminthes</taxon>
        <taxon>Trematoda</taxon>
        <taxon>Digenea</taxon>
        <taxon>Plagiorchiida</taxon>
        <taxon>Troglotremata</taxon>
        <taxon>Troglotrematidae</taxon>
        <taxon>Paragonimus</taxon>
    </lineage>
</organism>
<keyword evidence="5" id="KW-0812">Transmembrane</keyword>
<comment type="caution">
    <text evidence="12">The sequence shown here is derived from an EMBL/GenBank/DDBJ whole genome shotgun (WGS) entry which is preliminary data.</text>
</comment>
<keyword evidence="4" id="KW-0808">Transferase</keyword>
<evidence type="ECO:0000256" key="7">
    <source>
        <dbReference type="ARBA" id="ARBA00022989"/>
    </source>
</evidence>
<evidence type="ECO:0000256" key="5">
    <source>
        <dbReference type="ARBA" id="ARBA00022692"/>
    </source>
</evidence>
<reference evidence="12" key="1">
    <citation type="submission" date="2019-07" db="EMBL/GenBank/DDBJ databases">
        <title>Annotation for the trematode Paragonimus miyazaki's.</title>
        <authorList>
            <person name="Choi Y.-J."/>
        </authorList>
    </citation>
    <scope>NUCLEOTIDE SEQUENCE</scope>
    <source>
        <strain evidence="12">Japan</strain>
    </source>
</reference>
<keyword evidence="3 11" id="KW-0328">Glycosyltransferase</keyword>
<evidence type="ECO:0000256" key="3">
    <source>
        <dbReference type="ARBA" id="ARBA00022676"/>
    </source>
</evidence>
<keyword evidence="7" id="KW-1133">Transmembrane helix</keyword>
<evidence type="ECO:0000256" key="11">
    <source>
        <dbReference type="RuleBase" id="RU363063"/>
    </source>
</evidence>
<evidence type="ECO:0000256" key="10">
    <source>
        <dbReference type="ARBA" id="ARBA00023180"/>
    </source>
</evidence>
<keyword evidence="8 11" id="KW-0333">Golgi apparatus</keyword>
<evidence type="ECO:0000256" key="9">
    <source>
        <dbReference type="ARBA" id="ARBA00023136"/>
    </source>
</evidence>
<dbReference type="Gene3D" id="3.90.550.50">
    <property type="match status" value="1"/>
</dbReference>
<dbReference type="FunFam" id="3.90.550.50:FF:000001">
    <property type="entry name" value="Hexosyltransferase"/>
    <property type="match status" value="1"/>
</dbReference>
<dbReference type="GO" id="GO:0000139">
    <property type="term" value="C:Golgi membrane"/>
    <property type="evidence" value="ECO:0007669"/>
    <property type="project" value="UniProtKB-SubCell"/>
</dbReference>
<evidence type="ECO:0000256" key="8">
    <source>
        <dbReference type="ARBA" id="ARBA00023034"/>
    </source>
</evidence>
<dbReference type="GO" id="GO:0016758">
    <property type="term" value="F:hexosyltransferase activity"/>
    <property type="evidence" value="ECO:0007669"/>
    <property type="project" value="InterPro"/>
</dbReference>
<name>A0A8S9YSX6_9TREM</name>
<dbReference type="OrthoDB" id="6238164at2759"/>
<dbReference type="Proteomes" id="UP000822476">
    <property type="component" value="Unassembled WGS sequence"/>
</dbReference>
<dbReference type="InterPro" id="IPR002659">
    <property type="entry name" value="Glyco_trans_31"/>
</dbReference>
<comment type="similarity">
    <text evidence="2 11">Belongs to the glycosyltransferase 31 family.</text>
</comment>
<dbReference type="GO" id="GO:0006493">
    <property type="term" value="P:protein O-linked glycosylation"/>
    <property type="evidence" value="ECO:0007669"/>
    <property type="project" value="TreeGrafter"/>
</dbReference>